<dbReference type="AlphaFoldDB" id="A0A347ZUP0"/>
<feature type="domain" description="Metallo-beta-lactamase" evidence="1">
    <location>
        <begin position="21"/>
        <end position="251"/>
    </location>
</feature>
<comment type="caution">
    <text evidence="2">The sequence shown here is derived from an EMBL/GenBank/DDBJ whole genome shotgun (WGS) entry which is preliminary data.</text>
</comment>
<dbReference type="EMBL" id="QUMS01000001">
    <property type="protein sequence ID" value="REG10393.1"/>
    <property type="molecule type" value="Genomic_DNA"/>
</dbReference>
<reference evidence="2 3" key="1">
    <citation type="submission" date="2018-08" db="EMBL/GenBank/DDBJ databases">
        <title>Genomic Encyclopedia of Type Strains, Phase IV (KMG-IV): sequencing the most valuable type-strain genomes for metagenomic binning, comparative biology and taxonomic classification.</title>
        <authorList>
            <person name="Goeker M."/>
        </authorList>
    </citation>
    <scope>NUCLEOTIDE SEQUENCE [LARGE SCALE GENOMIC DNA]</scope>
    <source>
        <strain evidence="2 3">DSM 23923</strain>
    </source>
</reference>
<dbReference type="SMART" id="SM00849">
    <property type="entry name" value="Lactamase_B"/>
    <property type="match status" value="1"/>
</dbReference>
<dbReference type="Gene3D" id="3.60.15.10">
    <property type="entry name" value="Ribonuclease Z/Hydroxyacylglutathione hydrolase-like"/>
    <property type="match status" value="1"/>
</dbReference>
<proteinExistence type="predicted"/>
<dbReference type="InterPro" id="IPR036866">
    <property type="entry name" value="RibonucZ/Hydroxyglut_hydro"/>
</dbReference>
<dbReference type="Pfam" id="PF00753">
    <property type="entry name" value="Lactamase_B"/>
    <property type="match status" value="1"/>
</dbReference>
<dbReference type="Proteomes" id="UP000256388">
    <property type="component" value="Unassembled WGS sequence"/>
</dbReference>
<evidence type="ECO:0000259" key="1">
    <source>
        <dbReference type="SMART" id="SM00849"/>
    </source>
</evidence>
<gene>
    <name evidence="2" type="ORF">DFR64_0251</name>
</gene>
<accession>A0A347ZUP0</accession>
<evidence type="ECO:0000313" key="2">
    <source>
        <dbReference type="EMBL" id="REG10393.1"/>
    </source>
</evidence>
<organism evidence="2 3">
    <name type="scientific">Pelolinea submarina</name>
    <dbReference type="NCBI Taxonomy" id="913107"/>
    <lineage>
        <taxon>Bacteria</taxon>
        <taxon>Bacillati</taxon>
        <taxon>Chloroflexota</taxon>
        <taxon>Anaerolineae</taxon>
        <taxon>Anaerolineales</taxon>
        <taxon>Anaerolineaceae</taxon>
        <taxon>Pelolinea</taxon>
    </lineage>
</organism>
<evidence type="ECO:0000313" key="3">
    <source>
        <dbReference type="Proteomes" id="UP000256388"/>
    </source>
</evidence>
<name>A0A347ZUP0_9CHLR</name>
<dbReference type="SUPFAM" id="SSF56281">
    <property type="entry name" value="Metallo-hydrolase/oxidoreductase"/>
    <property type="match status" value="1"/>
</dbReference>
<dbReference type="InterPro" id="IPR041712">
    <property type="entry name" value="DHPS-like_MBL-fold"/>
</dbReference>
<protein>
    <submittedName>
        <fullName evidence="2">7, 8-dihydropterin-6-yl-methyl-4-(Beta-D-ribofuranosyl)aminobenzene 5'-phosphate synthase</fullName>
    </submittedName>
</protein>
<dbReference type="CDD" id="cd07713">
    <property type="entry name" value="DHPS-like_MBL-fold"/>
    <property type="match status" value="1"/>
</dbReference>
<dbReference type="RefSeq" id="WP_116223577.1">
    <property type="nucleotide sequence ID" value="NZ_AP018437.1"/>
</dbReference>
<dbReference type="InterPro" id="IPR001279">
    <property type="entry name" value="Metallo-B-lactamas"/>
</dbReference>
<dbReference type="PANTHER" id="PTHR13754:SF18">
    <property type="entry name" value="7,8-DIHYDROPTERIN-6-METHYL-4-(BETA-D-RIBOFURANOSYL)-AMINOBENZENE-5'-PHOSPHATE SYNTHASE"/>
    <property type="match status" value="1"/>
</dbReference>
<keyword evidence="3" id="KW-1185">Reference proteome</keyword>
<dbReference type="OrthoDB" id="9803916at2"/>
<dbReference type="PANTHER" id="PTHR13754">
    <property type="entry name" value="METALLO-BETA-LACTAMASE SUPERFAMILY PROTEIN"/>
    <property type="match status" value="1"/>
</dbReference>
<dbReference type="InterPro" id="IPR052926">
    <property type="entry name" value="Metallo-beta-lactamase_dom"/>
</dbReference>
<sequence length="278" mass="30777">MRLTVLVDNNTFIDQYLIGEPAVSYYIEAEGKMILFDAGYSDVFLLNAAKLGIDLTRLDMLVLSHGHPDHSWGLAHLLRLYSEARSSGRMEHKPWLIAHPQVFAQRSYRGDPQIGSLLQPLDLAPFFDIQLSKDPVKLTDNLTFLGEIERGNDFEAQESLGELQVDGRESPDWVLDDSALAYRADDGLVIITGCSHAGICNIVEQARRVSGQEKVLDIIGGFHLLNPSALQLNGTVDYLAQLKPAQVHACHCTDLRSKFQIAQVVDLQEVGSGLVLEV</sequence>
<dbReference type="GO" id="GO:0016740">
    <property type="term" value="F:transferase activity"/>
    <property type="evidence" value="ECO:0007669"/>
    <property type="project" value="TreeGrafter"/>
</dbReference>